<dbReference type="PANTHER" id="PTHR44051:SF8">
    <property type="entry name" value="GLUTATHIONE S-TRANSFERASE GSTA"/>
    <property type="match status" value="1"/>
</dbReference>
<comment type="similarity">
    <text evidence="1">Belongs to the GST superfamily.</text>
</comment>
<dbReference type="GO" id="GO:0016740">
    <property type="term" value="F:transferase activity"/>
    <property type="evidence" value="ECO:0007669"/>
    <property type="project" value="UniProtKB-KW"/>
</dbReference>
<dbReference type="PROSITE" id="PS50404">
    <property type="entry name" value="GST_NTER"/>
    <property type="match status" value="1"/>
</dbReference>
<dbReference type="InterPro" id="IPR036282">
    <property type="entry name" value="Glutathione-S-Trfase_C_sf"/>
</dbReference>
<feature type="domain" description="GST N-terminal" evidence="2">
    <location>
        <begin position="1"/>
        <end position="87"/>
    </location>
</feature>
<gene>
    <name evidence="4" type="ORF">FIV46_17430</name>
</gene>
<evidence type="ECO:0000259" key="2">
    <source>
        <dbReference type="PROSITE" id="PS50404"/>
    </source>
</evidence>
<dbReference type="SUPFAM" id="SSF52833">
    <property type="entry name" value="Thioredoxin-like"/>
    <property type="match status" value="1"/>
</dbReference>
<dbReference type="AlphaFoldDB" id="A0A501PBU7"/>
<comment type="caution">
    <text evidence="4">The sequence shown here is derived from an EMBL/GenBank/DDBJ whole genome shotgun (WGS) entry which is preliminary data.</text>
</comment>
<protein>
    <submittedName>
        <fullName evidence="4">Glutathione S-transferase family protein</fullName>
    </submittedName>
</protein>
<evidence type="ECO:0000256" key="1">
    <source>
        <dbReference type="RuleBase" id="RU003494"/>
    </source>
</evidence>
<dbReference type="Pfam" id="PF00043">
    <property type="entry name" value="GST_C"/>
    <property type="match status" value="1"/>
</dbReference>
<dbReference type="OrthoDB" id="7547654at2"/>
<evidence type="ECO:0000259" key="3">
    <source>
        <dbReference type="PROSITE" id="PS50405"/>
    </source>
</evidence>
<dbReference type="RefSeq" id="WP_139942195.1">
    <property type="nucleotide sequence ID" value="NZ_JBHSYP010000005.1"/>
</dbReference>
<dbReference type="Pfam" id="PF02798">
    <property type="entry name" value="GST_N"/>
    <property type="match status" value="1"/>
</dbReference>
<evidence type="ECO:0000313" key="5">
    <source>
        <dbReference type="Proteomes" id="UP000319148"/>
    </source>
</evidence>
<dbReference type="Proteomes" id="UP000319148">
    <property type="component" value="Unassembled WGS sequence"/>
</dbReference>
<dbReference type="InterPro" id="IPR004045">
    <property type="entry name" value="Glutathione_S-Trfase_N"/>
</dbReference>
<dbReference type="PANTHER" id="PTHR44051">
    <property type="entry name" value="GLUTATHIONE S-TRANSFERASE-RELATED"/>
    <property type="match status" value="1"/>
</dbReference>
<dbReference type="Gene3D" id="3.40.30.10">
    <property type="entry name" value="Glutaredoxin"/>
    <property type="match status" value="1"/>
</dbReference>
<dbReference type="InterPro" id="IPR004046">
    <property type="entry name" value="GST_C"/>
</dbReference>
<keyword evidence="4" id="KW-0808">Transferase</keyword>
<keyword evidence="5" id="KW-1185">Reference proteome</keyword>
<accession>A0A501PBU7</accession>
<evidence type="ECO:0000313" key="4">
    <source>
        <dbReference type="EMBL" id="TPD57879.1"/>
    </source>
</evidence>
<organism evidence="4 5">
    <name type="scientific">Emcibacter nanhaiensis</name>
    <dbReference type="NCBI Taxonomy" id="1505037"/>
    <lineage>
        <taxon>Bacteria</taxon>
        <taxon>Pseudomonadati</taxon>
        <taxon>Pseudomonadota</taxon>
        <taxon>Alphaproteobacteria</taxon>
        <taxon>Emcibacterales</taxon>
        <taxon>Emcibacteraceae</taxon>
        <taxon>Emcibacter</taxon>
    </lineage>
</organism>
<dbReference type="SUPFAM" id="SSF47616">
    <property type="entry name" value="GST C-terminal domain-like"/>
    <property type="match status" value="1"/>
</dbReference>
<feature type="domain" description="GST C-terminal" evidence="3">
    <location>
        <begin position="117"/>
        <end position="249"/>
    </location>
</feature>
<dbReference type="EMBL" id="VFIY01000018">
    <property type="protein sequence ID" value="TPD57879.1"/>
    <property type="molecule type" value="Genomic_DNA"/>
</dbReference>
<dbReference type="InterPro" id="IPR010987">
    <property type="entry name" value="Glutathione-S-Trfase_C-like"/>
</dbReference>
<dbReference type="InterPro" id="IPR036249">
    <property type="entry name" value="Thioredoxin-like_sf"/>
</dbReference>
<proteinExistence type="inferred from homology"/>
<dbReference type="Gene3D" id="1.20.1050.10">
    <property type="match status" value="1"/>
</dbReference>
<dbReference type="PROSITE" id="PS50405">
    <property type="entry name" value="GST_CTER"/>
    <property type="match status" value="1"/>
</dbReference>
<sequence length="259" mass="28680">MTMKLYHGEPNGPSLSVLAALSEKNLDADLVYIDLAMAERHGDKCEQSVEVNMSVEGEGPVLVVNGEPLADSVFIARYFDDIGSGTALVPEDSYGCWEVMTWCRQIIERLAPAAAYLGVRAYLQEPLAGLEEGDFEARVGKIASEDLAQRWRDVRAGNFSDEQVEDSQSKVVAAVEKVEGRLDGRDWLMGDFSMADLETYSWLAGMVELVPSAFENAEQTRAWMERVRNRSSVQQALSRATVAEPEKSWAPGPEINRWG</sequence>
<dbReference type="CDD" id="cd00570">
    <property type="entry name" value="GST_N_family"/>
    <property type="match status" value="1"/>
</dbReference>
<reference evidence="5" key="1">
    <citation type="submission" date="2019-06" db="EMBL/GenBank/DDBJ databases">
        <title>The complete genome of Emcibacter congregatus ZYLT.</title>
        <authorList>
            <person name="Zhao Z."/>
        </authorList>
    </citation>
    <scope>NUCLEOTIDE SEQUENCE [LARGE SCALE GENOMIC DNA]</scope>
    <source>
        <strain evidence="5">MCCC 1A06723</strain>
    </source>
</reference>
<name>A0A501PBU7_9PROT</name>